<feature type="transmembrane region" description="Helical" evidence="2">
    <location>
        <begin position="158"/>
        <end position="178"/>
    </location>
</feature>
<evidence type="ECO:0008006" key="6">
    <source>
        <dbReference type="Google" id="ProtNLM"/>
    </source>
</evidence>
<protein>
    <recommendedName>
        <fullName evidence="6">EamA domain-containing protein</fullName>
    </recommendedName>
</protein>
<feature type="transmembrane region" description="Helical" evidence="2">
    <location>
        <begin position="106"/>
        <end position="123"/>
    </location>
</feature>
<dbReference type="PANTHER" id="PTHR19346">
    <property type="entry name" value="SUGAR PHOSPHATE TRANSPORTER DOMAIN-CONTAINING PROTEIN"/>
    <property type="match status" value="1"/>
</dbReference>
<reference evidence="4" key="1">
    <citation type="submission" date="2020-07" db="EMBL/GenBank/DDBJ databases">
        <title>Draft Genome Sequence of a Deep-Sea Yeast, Naganishia (Cryptococcus) liquefaciens strain N6.</title>
        <authorList>
            <person name="Han Y.W."/>
            <person name="Kajitani R."/>
            <person name="Morimoto H."/>
            <person name="Parhat M."/>
            <person name="Tsubouchi H."/>
            <person name="Bakenova O."/>
            <person name="Ogata M."/>
            <person name="Argunhan B."/>
            <person name="Aoki R."/>
            <person name="Kajiwara S."/>
            <person name="Itoh T."/>
            <person name="Iwasaki H."/>
        </authorList>
    </citation>
    <scope>NUCLEOTIDE SEQUENCE</scope>
    <source>
        <strain evidence="4">N6</strain>
    </source>
</reference>
<dbReference type="EMBL" id="BLZA01000011">
    <property type="protein sequence ID" value="GHJ85345.1"/>
    <property type="molecule type" value="Genomic_DNA"/>
</dbReference>
<keyword evidence="2" id="KW-0812">Transmembrane</keyword>
<keyword evidence="3" id="KW-0732">Signal</keyword>
<evidence type="ECO:0000313" key="4">
    <source>
        <dbReference type="EMBL" id="GHJ85345.1"/>
    </source>
</evidence>
<proteinExistence type="predicted"/>
<comment type="caution">
    <text evidence="4">The sequence shown here is derived from an EMBL/GenBank/DDBJ whole genome shotgun (WGS) entry which is preliminary data.</text>
</comment>
<dbReference type="OrthoDB" id="10062838at2759"/>
<dbReference type="SUPFAM" id="SSF103481">
    <property type="entry name" value="Multidrug resistance efflux transporter EmrE"/>
    <property type="match status" value="1"/>
</dbReference>
<feature type="compositionally biased region" description="Basic and acidic residues" evidence="1">
    <location>
        <begin position="180"/>
        <end position="191"/>
    </location>
</feature>
<name>A0A8H3YDE3_9TREE</name>
<evidence type="ECO:0000256" key="1">
    <source>
        <dbReference type="SAM" id="MobiDB-lite"/>
    </source>
</evidence>
<evidence type="ECO:0000313" key="5">
    <source>
        <dbReference type="Proteomes" id="UP000620104"/>
    </source>
</evidence>
<feature type="signal peptide" evidence="3">
    <location>
        <begin position="1"/>
        <end position="24"/>
    </location>
</feature>
<feature type="region of interest" description="Disordered" evidence="1">
    <location>
        <begin position="253"/>
        <end position="274"/>
    </location>
</feature>
<accession>A0A8H3YDE3</accession>
<feature type="transmembrane region" description="Helical" evidence="2">
    <location>
        <begin position="370"/>
        <end position="387"/>
    </location>
</feature>
<feature type="transmembrane region" description="Helical" evidence="2">
    <location>
        <begin position="135"/>
        <end position="151"/>
    </location>
</feature>
<gene>
    <name evidence="4" type="ORF">NliqN6_1747</name>
</gene>
<dbReference type="InterPro" id="IPR037185">
    <property type="entry name" value="EmrE-like"/>
</dbReference>
<dbReference type="Proteomes" id="UP000620104">
    <property type="component" value="Unassembled WGS sequence"/>
</dbReference>
<sequence>MKGLSRNKQLVSLGVLTLIVCASATQTELANYLTAEKGYSKPYFTFYLTHSVFIIIFPAHLGLLRLLRPNVSTKVWLRNIRTVTAEQLSLRVDQGKEVHYRLAKTIVWLTALLSLPAICWYAAVPLTGTTDLTTLYATATFWTYGFSLLLLKTRLSHLTLIAILVAFLGVAVITYSGAHENETTSDDRDHPTTAGPKEPPHRMLGDLIMLIGAICLGFYEVIYKMSLPEGHGGVSSPADVEVQDLHGSGYEAVEVEDEDDTAANRSRPARPLGATRRSSSLLLVRKDPNHPGSSSLPLALHANFLTSLIGAATLLLFWIPIPFLHLTGLEEFELPHGNFALLATICTMGATYNAGFMCLIGLLGPVTASVANLLAIGLVALIDAVYLARAIPFWTLCGASLVAGGFAVLLYQGEGEVDHDSIEDEQHAKNDDVPER</sequence>
<evidence type="ECO:0000256" key="3">
    <source>
        <dbReference type="SAM" id="SignalP"/>
    </source>
</evidence>
<keyword evidence="5" id="KW-1185">Reference proteome</keyword>
<evidence type="ECO:0000256" key="2">
    <source>
        <dbReference type="SAM" id="Phobius"/>
    </source>
</evidence>
<dbReference type="PANTHER" id="PTHR19346:SF4">
    <property type="entry name" value="SUGAR PHOSPHATE TRANSPORTER DOMAIN-CONTAINING PROTEIN"/>
    <property type="match status" value="1"/>
</dbReference>
<feature type="chain" id="PRO_5034166856" description="EamA domain-containing protein" evidence="3">
    <location>
        <begin position="25"/>
        <end position="436"/>
    </location>
</feature>
<feature type="transmembrane region" description="Helical" evidence="2">
    <location>
        <begin position="48"/>
        <end position="67"/>
    </location>
</feature>
<feature type="region of interest" description="Disordered" evidence="1">
    <location>
        <begin position="180"/>
        <end position="200"/>
    </location>
</feature>
<keyword evidence="2" id="KW-0472">Membrane</keyword>
<dbReference type="InterPro" id="IPR026505">
    <property type="entry name" value="Solute_c_fam_35_mem_F3/F4"/>
</dbReference>
<organism evidence="4 5">
    <name type="scientific">Naganishia liquefaciens</name>
    <dbReference type="NCBI Taxonomy" id="104408"/>
    <lineage>
        <taxon>Eukaryota</taxon>
        <taxon>Fungi</taxon>
        <taxon>Dikarya</taxon>
        <taxon>Basidiomycota</taxon>
        <taxon>Agaricomycotina</taxon>
        <taxon>Tremellomycetes</taxon>
        <taxon>Filobasidiales</taxon>
        <taxon>Filobasidiaceae</taxon>
        <taxon>Naganishia</taxon>
    </lineage>
</organism>
<keyword evidence="2" id="KW-1133">Transmembrane helix</keyword>
<feature type="transmembrane region" description="Helical" evidence="2">
    <location>
        <begin position="203"/>
        <end position="222"/>
    </location>
</feature>
<feature type="transmembrane region" description="Helical" evidence="2">
    <location>
        <begin position="298"/>
        <end position="319"/>
    </location>
</feature>
<feature type="transmembrane region" description="Helical" evidence="2">
    <location>
        <begin position="393"/>
        <end position="411"/>
    </location>
</feature>
<feature type="transmembrane region" description="Helical" evidence="2">
    <location>
        <begin position="339"/>
        <end position="363"/>
    </location>
</feature>
<dbReference type="AlphaFoldDB" id="A0A8H3YDE3"/>